<gene>
    <name evidence="2" type="ORF">GGX14DRAFT_571441</name>
</gene>
<feature type="region of interest" description="Disordered" evidence="1">
    <location>
        <begin position="576"/>
        <end position="621"/>
    </location>
</feature>
<dbReference type="EMBL" id="JARJCW010000059">
    <property type="protein sequence ID" value="KAJ7201325.1"/>
    <property type="molecule type" value="Genomic_DNA"/>
</dbReference>
<reference evidence="2" key="1">
    <citation type="submission" date="2023-03" db="EMBL/GenBank/DDBJ databases">
        <title>Massive genome expansion in bonnet fungi (Mycena s.s.) driven by repeated elements and novel gene families across ecological guilds.</title>
        <authorList>
            <consortium name="Lawrence Berkeley National Laboratory"/>
            <person name="Harder C.B."/>
            <person name="Miyauchi S."/>
            <person name="Viragh M."/>
            <person name="Kuo A."/>
            <person name="Thoen E."/>
            <person name="Andreopoulos B."/>
            <person name="Lu D."/>
            <person name="Skrede I."/>
            <person name="Drula E."/>
            <person name="Henrissat B."/>
            <person name="Morin E."/>
            <person name="Kohler A."/>
            <person name="Barry K."/>
            <person name="LaButti K."/>
            <person name="Morin E."/>
            <person name="Salamov A."/>
            <person name="Lipzen A."/>
            <person name="Mereny Z."/>
            <person name="Hegedus B."/>
            <person name="Baldrian P."/>
            <person name="Stursova M."/>
            <person name="Weitz H."/>
            <person name="Taylor A."/>
            <person name="Grigoriev I.V."/>
            <person name="Nagy L.G."/>
            <person name="Martin F."/>
            <person name="Kauserud H."/>
        </authorList>
    </citation>
    <scope>NUCLEOTIDE SEQUENCE</scope>
    <source>
        <strain evidence="2">9144</strain>
    </source>
</reference>
<name>A0AAD6V700_9AGAR</name>
<dbReference type="Proteomes" id="UP001219525">
    <property type="component" value="Unassembled WGS sequence"/>
</dbReference>
<keyword evidence="3" id="KW-1185">Reference proteome</keyword>
<sequence length="621" mass="67564">MSYIPGPLLRPNGLSPEANFTTVKCQSDVELTNIRFAQEKFAFVESHFLEKDHRLKLSTTDFDKSRRTWDDIDVRVVFETFKNAEAFRNRIFQISAPDTREYHLCTKTYVLDGHIAKLLPGSHAISQLVDTTLTSLAFTDTAEILAPVYDWAVSHTPAVLKVAKNAVHDWLQKRRPPLVIIAHEGVDALDLFDVHDDLEGSIDPDTLPILPRIPTWPLNQANQPSDNKPWLSQIISNYGVHGRHRNSDQPPTIILSLELVRWYLAAQQATFAGSGRGATMSLHAAAGSLKMMLVHELSHLYVTDNHAPHDSPSRDEVAGADAPKFVIAEGEEQKGIIEAGNLVETAWLGGPHKLVLDNHGWLAFVIEKYTPASSSAVVDALDPLSDEDLDEVGGSLFQNLAHHSSESDDGSASSSASSGRGSSALISGHLSEESEVSSDSAPSSASSRCSSSPPNSDLLGSPIQLTQGQRRTAPAPIFSDEALAAVEEQDRLQAVIVCTEETLTSLWAPGLPRLHDGITGYTSPLVRNKRRAPTRPSPSPSLGQPTPRASGSTLFGWRSLLHNLSSTDTAPLVKAEGLPKKWPSVAGRRGEARPSKVGQTQVDVEDGRCLTIDNPRTPSRR</sequence>
<proteinExistence type="predicted"/>
<protein>
    <submittedName>
        <fullName evidence="2">Uncharacterized protein</fullName>
    </submittedName>
</protein>
<feature type="compositionally biased region" description="Low complexity" evidence="1">
    <location>
        <begin position="410"/>
        <end position="424"/>
    </location>
</feature>
<feature type="compositionally biased region" description="Polar residues" evidence="1">
    <location>
        <begin position="542"/>
        <end position="553"/>
    </location>
</feature>
<feature type="region of interest" description="Disordered" evidence="1">
    <location>
        <begin position="401"/>
        <end position="462"/>
    </location>
</feature>
<feature type="compositionally biased region" description="Low complexity" evidence="1">
    <location>
        <begin position="437"/>
        <end position="456"/>
    </location>
</feature>
<comment type="caution">
    <text evidence="2">The sequence shown here is derived from an EMBL/GenBank/DDBJ whole genome shotgun (WGS) entry which is preliminary data.</text>
</comment>
<evidence type="ECO:0000313" key="2">
    <source>
        <dbReference type="EMBL" id="KAJ7201325.1"/>
    </source>
</evidence>
<accession>A0AAD6V700</accession>
<dbReference type="AlphaFoldDB" id="A0AAD6V700"/>
<feature type="region of interest" description="Disordered" evidence="1">
    <location>
        <begin position="521"/>
        <end position="553"/>
    </location>
</feature>
<evidence type="ECO:0000256" key="1">
    <source>
        <dbReference type="SAM" id="MobiDB-lite"/>
    </source>
</evidence>
<organism evidence="2 3">
    <name type="scientific">Mycena pura</name>
    <dbReference type="NCBI Taxonomy" id="153505"/>
    <lineage>
        <taxon>Eukaryota</taxon>
        <taxon>Fungi</taxon>
        <taxon>Dikarya</taxon>
        <taxon>Basidiomycota</taxon>
        <taxon>Agaricomycotina</taxon>
        <taxon>Agaricomycetes</taxon>
        <taxon>Agaricomycetidae</taxon>
        <taxon>Agaricales</taxon>
        <taxon>Marasmiineae</taxon>
        <taxon>Mycenaceae</taxon>
        <taxon>Mycena</taxon>
    </lineage>
</organism>
<evidence type="ECO:0000313" key="3">
    <source>
        <dbReference type="Proteomes" id="UP001219525"/>
    </source>
</evidence>